<dbReference type="Proteomes" id="UP000039865">
    <property type="component" value="Unassembled WGS sequence"/>
</dbReference>
<keyword evidence="7 10" id="KW-0862">Zinc</keyword>
<feature type="binding site" evidence="10">
    <location>
        <position position="339"/>
    </location>
    <ligand>
        <name>Zn(2+)</name>
        <dbReference type="ChEBI" id="CHEBI:29105"/>
        <note>catalytic</note>
    </ligand>
</feature>
<dbReference type="Pfam" id="PF01433">
    <property type="entry name" value="Peptidase_M1"/>
    <property type="match status" value="1"/>
</dbReference>
<dbReference type="InterPro" id="IPR027268">
    <property type="entry name" value="Peptidase_M4/M1_CTD_sf"/>
</dbReference>
<dbReference type="InterPro" id="IPR049980">
    <property type="entry name" value="LTA4H_cat"/>
</dbReference>
<evidence type="ECO:0000256" key="7">
    <source>
        <dbReference type="ARBA" id="ARBA00022833"/>
    </source>
</evidence>
<dbReference type="Pfam" id="PF09127">
    <property type="entry name" value="Leuk-A4-hydro_C"/>
    <property type="match status" value="1"/>
</dbReference>
<dbReference type="PRINTS" id="PR00756">
    <property type="entry name" value="ALADIPTASE"/>
</dbReference>
<keyword evidence="11" id="KW-0732">Signal</keyword>
<keyword evidence="8" id="KW-0482">Metalloprotease</keyword>
<evidence type="ECO:0000256" key="6">
    <source>
        <dbReference type="ARBA" id="ARBA00022801"/>
    </source>
</evidence>
<comment type="similarity">
    <text evidence="2">Belongs to the peptidase M1 family.</text>
</comment>
<dbReference type="SMART" id="SM01263">
    <property type="entry name" value="Leuk-A4-hydro_C"/>
    <property type="match status" value="1"/>
</dbReference>
<feature type="chain" id="PRO_5001729716" evidence="11">
    <location>
        <begin position="19"/>
        <end position="677"/>
    </location>
</feature>
<dbReference type="PANTHER" id="PTHR45726:SF3">
    <property type="entry name" value="LEUKOTRIENE A-4 HYDROLASE"/>
    <property type="match status" value="1"/>
</dbReference>
<dbReference type="GO" id="GO:0006508">
    <property type="term" value="P:proteolysis"/>
    <property type="evidence" value="ECO:0007669"/>
    <property type="project" value="UniProtKB-KW"/>
</dbReference>
<dbReference type="InterPro" id="IPR045357">
    <property type="entry name" value="Aminopeptidase_N-like_N"/>
</dbReference>
<dbReference type="InterPro" id="IPR038502">
    <property type="entry name" value="M1_LTA-4_hydro/amino_C_sf"/>
</dbReference>
<protein>
    <submittedName>
        <fullName evidence="13">Peptidase family m1 containing protein</fullName>
    </submittedName>
</protein>
<dbReference type="InterPro" id="IPR016024">
    <property type="entry name" value="ARM-type_fold"/>
</dbReference>
<dbReference type="Pfam" id="PF17900">
    <property type="entry name" value="Peptidase_M1_N"/>
    <property type="match status" value="1"/>
</dbReference>
<name>A0A078AZY7_STYLE</name>
<comment type="subcellular location">
    <subcellularLocation>
        <location evidence="1">Cytoplasm</location>
    </subcellularLocation>
</comment>
<evidence type="ECO:0000256" key="9">
    <source>
        <dbReference type="PIRSR" id="PIRSR634015-1"/>
    </source>
</evidence>
<dbReference type="Gene3D" id="2.60.40.1730">
    <property type="entry name" value="tricorn interacting facor f3 domain"/>
    <property type="match status" value="1"/>
</dbReference>
<feature type="active site" description="Proton donor" evidence="9">
    <location>
        <position position="428"/>
    </location>
</feature>
<gene>
    <name evidence="13" type="primary">Contig7615.g8117</name>
    <name evidence="13" type="ORF">STYLEM_15447</name>
</gene>
<dbReference type="OrthoDB" id="10031169at2759"/>
<dbReference type="InterPro" id="IPR034015">
    <property type="entry name" value="M1_LTA4H"/>
</dbReference>
<evidence type="ECO:0000256" key="1">
    <source>
        <dbReference type="ARBA" id="ARBA00004496"/>
    </source>
</evidence>
<feature type="binding site" evidence="10">
    <location>
        <position position="343"/>
    </location>
    <ligand>
        <name>Zn(2+)</name>
        <dbReference type="ChEBI" id="CHEBI:29105"/>
        <note>catalytic</note>
    </ligand>
</feature>
<evidence type="ECO:0000256" key="3">
    <source>
        <dbReference type="ARBA" id="ARBA00022490"/>
    </source>
</evidence>
<dbReference type="EMBL" id="CCKQ01014570">
    <property type="protein sequence ID" value="CDW86353.1"/>
    <property type="molecule type" value="Genomic_DNA"/>
</dbReference>
<sequence>MALNKNILFFLGLSIAFSQQKDLFIKKSVAPVPPSPPRPPLHPKEDDSSFANIDEIRAFHYDLDFFVNFDEQRVQGNMTIQLFALANNVTQVILDQANLNINQIVDSNGTKLAYKIQTISPNVSDPILGAPLIIYLPHVFNQGNQTNITITYQTTGHDSALSWLTPEQTAGKDMPYVYTQNEPAYGRSWFPSQDTPSVKVAYTARVTIKKGFVVKMSAKDLQQVDLGNGFIQYYFTQRIEVPSYLITFAAGNLVEQKVGPRTSVITEPSQMAACAAELSDLETLLSSVESYLINYEWDEYKILVLPPSFPFGGMENPLLTFASPTIIVGDKSQVYVATHEIAHSWTGNQVTCANWENYWLNEGFTVFTERKISGQIYGYNFAQTEAYLNNKTMWDNMLSYGLDSNYTQLDPIQFFGVNPDNTEGEVSYEKGYQFLVFLESLVGEDTFQQFMRSYIQAFSGQSVIDLEMRTFFLTFIAKTFDPATAQSINSAIDWNEWFYGKGLPPVTADFMNDDIAAAQLLAQQYIRLGGIGSPDGYQKFNNYYMNQKVVFVQELLDNKDSLNADAFHRIQNDLNVQSIKNLEFRMRWDVLGINLKIKERVTDAQAVVGSMGRILYLTPIYTALVNNGFRDNANHFYQINEAFYSPLARNAIQSILGNSESKMTLMSSQGHPSVVRY</sequence>
<dbReference type="SUPFAM" id="SSF55486">
    <property type="entry name" value="Metalloproteases ('zincins'), catalytic domain"/>
    <property type="match status" value="1"/>
</dbReference>
<evidence type="ECO:0000313" key="14">
    <source>
        <dbReference type="Proteomes" id="UP000039865"/>
    </source>
</evidence>
<evidence type="ECO:0000256" key="2">
    <source>
        <dbReference type="ARBA" id="ARBA00010136"/>
    </source>
</evidence>
<dbReference type="OMA" id="EYHISLD"/>
<evidence type="ECO:0000256" key="10">
    <source>
        <dbReference type="PIRSR" id="PIRSR634015-3"/>
    </source>
</evidence>
<reference evidence="13 14" key="1">
    <citation type="submission" date="2014-06" db="EMBL/GenBank/DDBJ databases">
        <authorList>
            <person name="Swart Estienne"/>
        </authorList>
    </citation>
    <scope>NUCLEOTIDE SEQUENCE [LARGE SCALE GENOMIC DNA]</scope>
    <source>
        <strain evidence="13 14">130c</strain>
    </source>
</reference>
<feature type="domain" description="Peptidase M1 leukotriene A4 hydrolase/aminopeptidase C-terminal" evidence="12">
    <location>
        <begin position="513"/>
        <end position="656"/>
    </location>
</feature>
<dbReference type="InterPro" id="IPR001930">
    <property type="entry name" value="Peptidase_M1"/>
</dbReference>
<dbReference type="GO" id="GO:0005829">
    <property type="term" value="C:cytosol"/>
    <property type="evidence" value="ECO:0007669"/>
    <property type="project" value="TreeGrafter"/>
</dbReference>
<feature type="signal peptide" evidence="11">
    <location>
        <begin position="1"/>
        <end position="18"/>
    </location>
</feature>
<dbReference type="InterPro" id="IPR014782">
    <property type="entry name" value="Peptidase_M1_dom"/>
</dbReference>
<dbReference type="Gene3D" id="1.25.40.320">
    <property type="entry name" value="Peptidase M1, leukotriene A4 hydrolase/aminopeptidase C-terminal domain"/>
    <property type="match status" value="1"/>
</dbReference>
<dbReference type="AlphaFoldDB" id="A0A078AZY7"/>
<dbReference type="InParanoid" id="A0A078AZY7"/>
<dbReference type="InterPro" id="IPR015211">
    <property type="entry name" value="Peptidase_M1_C"/>
</dbReference>
<keyword evidence="14" id="KW-1185">Reference proteome</keyword>
<dbReference type="SUPFAM" id="SSF63737">
    <property type="entry name" value="Leukotriene A4 hydrolase N-terminal domain"/>
    <property type="match status" value="1"/>
</dbReference>
<comment type="cofactor">
    <cofactor evidence="10">
        <name>Zn(2+)</name>
        <dbReference type="ChEBI" id="CHEBI:29105"/>
    </cofactor>
    <text evidence="10">Binds 1 zinc ion per subunit.</text>
</comment>
<evidence type="ECO:0000256" key="11">
    <source>
        <dbReference type="SAM" id="SignalP"/>
    </source>
</evidence>
<evidence type="ECO:0000256" key="5">
    <source>
        <dbReference type="ARBA" id="ARBA00022723"/>
    </source>
</evidence>
<dbReference type="GO" id="GO:0008237">
    <property type="term" value="F:metallopeptidase activity"/>
    <property type="evidence" value="ECO:0007669"/>
    <property type="project" value="UniProtKB-KW"/>
</dbReference>
<dbReference type="FunFam" id="3.30.2010.30:FF:000001">
    <property type="entry name" value="Leukotriene A(4) hydrolase"/>
    <property type="match status" value="1"/>
</dbReference>
<keyword evidence="5 10" id="KW-0479">Metal-binding</keyword>
<dbReference type="GO" id="GO:0008270">
    <property type="term" value="F:zinc ion binding"/>
    <property type="evidence" value="ECO:0007669"/>
    <property type="project" value="InterPro"/>
</dbReference>
<dbReference type="PANTHER" id="PTHR45726">
    <property type="entry name" value="LEUKOTRIENE A-4 HYDROLASE"/>
    <property type="match status" value="1"/>
</dbReference>
<dbReference type="Gene3D" id="3.30.2010.30">
    <property type="match status" value="1"/>
</dbReference>
<keyword evidence="4" id="KW-0645">Protease</keyword>
<organism evidence="13 14">
    <name type="scientific">Stylonychia lemnae</name>
    <name type="common">Ciliate</name>
    <dbReference type="NCBI Taxonomy" id="5949"/>
    <lineage>
        <taxon>Eukaryota</taxon>
        <taxon>Sar</taxon>
        <taxon>Alveolata</taxon>
        <taxon>Ciliophora</taxon>
        <taxon>Intramacronucleata</taxon>
        <taxon>Spirotrichea</taxon>
        <taxon>Stichotrichia</taxon>
        <taxon>Sporadotrichida</taxon>
        <taxon>Oxytrichidae</taxon>
        <taxon>Stylonychinae</taxon>
        <taxon>Stylonychia</taxon>
    </lineage>
</organism>
<dbReference type="InterPro" id="IPR042097">
    <property type="entry name" value="Aminopeptidase_N-like_N_sf"/>
</dbReference>
<proteinExistence type="inferred from homology"/>
<evidence type="ECO:0000259" key="12">
    <source>
        <dbReference type="SMART" id="SM01263"/>
    </source>
</evidence>
<keyword evidence="6" id="KW-0378">Hydrolase</keyword>
<feature type="active site" description="Proton acceptor" evidence="9">
    <location>
        <position position="340"/>
    </location>
</feature>
<keyword evidence="3" id="KW-0963">Cytoplasm</keyword>
<feature type="binding site" evidence="10">
    <location>
        <position position="362"/>
    </location>
    <ligand>
        <name>Zn(2+)</name>
        <dbReference type="ChEBI" id="CHEBI:29105"/>
        <note>catalytic</note>
    </ligand>
</feature>
<evidence type="ECO:0000256" key="8">
    <source>
        <dbReference type="ARBA" id="ARBA00023049"/>
    </source>
</evidence>
<evidence type="ECO:0000256" key="4">
    <source>
        <dbReference type="ARBA" id="ARBA00022670"/>
    </source>
</evidence>
<evidence type="ECO:0000313" key="13">
    <source>
        <dbReference type="EMBL" id="CDW86353.1"/>
    </source>
</evidence>
<dbReference type="SUPFAM" id="SSF48371">
    <property type="entry name" value="ARM repeat"/>
    <property type="match status" value="1"/>
</dbReference>
<dbReference type="Gene3D" id="1.10.390.10">
    <property type="entry name" value="Neutral Protease Domain 2"/>
    <property type="match status" value="1"/>
</dbReference>
<accession>A0A078AZY7</accession>
<dbReference type="CDD" id="cd09599">
    <property type="entry name" value="M1_LTA4H"/>
    <property type="match status" value="1"/>
</dbReference>